<dbReference type="EMBL" id="VLXZ01000002">
    <property type="protein sequence ID" value="TSB47874.1"/>
    <property type="molecule type" value="Genomic_DNA"/>
</dbReference>
<dbReference type="SMART" id="SM00382">
    <property type="entry name" value="AAA"/>
    <property type="match status" value="1"/>
</dbReference>
<dbReference type="InterPro" id="IPR027417">
    <property type="entry name" value="P-loop_NTPase"/>
</dbReference>
<dbReference type="SUPFAM" id="SSF52540">
    <property type="entry name" value="P-loop containing nucleoside triphosphate hydrolases"/>
    <property type="match status" value="1"/>
</dbReference>
<dbReference type="Pfam" id="PF00005">
    <property type="entry name" value="ABC_tran"/>
    <property type="match status" value="1"/>
</dbReference>
<keyword evidence="7" id="KW-1185">Reference proteome</keyword>
<name>A0A554A2E9_9BACI</name>
<dbReference type="GO" id="GO:0005524">
    <property type="term" value="F:ATP binding"/>
    <property type="evidence" value="ECO:0007669"/>
    <property type="project" value="UniProtKB-KW"/>
</dbReference>
<evidence type="ECO:0000313" key="6">
    <source>
        <dbReference type="EMBL" id="TSB47874.1"/>
    </source>
</evidence>
<keyword evidence="4 6" id="KW-0067">ATP-binding</keyword>
<evidence type="ECO:0000256" key="1">
    <source>
        <dbReference type="ARBA" id="ARBA00005417"/>
    </source>
</evidence>
<dbReference type="GO" id="GO:0016887">
    <property type="term" value="F:ATP hydrolysis activity"/>
    <property type="evidence" value="ECO:0007669"/>
    <property type="project" value="InterPro"/>
</dbReference>
<accession>A0A554A2E9</accession>
<dbReference type="OrthoDB" id="9791546at2"/>
<dbReference type="InterPro" id="IPR003593">
    <property type="entry name" value="AAA+_ATPase"/>
</dbReference>
<evidence type="ECO:0000313" key="7">
    <source>
        <dbReference type="Proteomes" id="UP000318521"/>
    </source>
</evidence>
<dbReference type="PANTHER" id="PTHR42798:SF7">
    <property type="entry name" value="ALPHA-D-RIBOSE 1-METHYLPHOSPHONATE 5-TRIPHOSPHATE SYNTHASE SUBUNIT PHNL"/>
    <property type="match status" value="1"/>
</dbReference>
<comment type="caution">
    <text evidence="6">The sequence shown here is derived from an EMBL/GenBank/DDBJ whole genome shotgun (WGS) entry which is preliminary data.</text>
</comment>
<dbReference type="CDD" id="cd03255">
    <property type="entry name" value="ABC_MJ0796_LolCDE_FtsE"/>
    <property type="match status" value="1"/>
</dbReference>
<gene>
    <name evidence="6" type="ORF">FN960_05040</name>
</gene>
<keyword evidence="3" id="KW-0547">Nucleotide-binding</keyword>
<dbReference type="InterPro" id="IPR003439">
    <property type="entry name" value="ABC_transporter-like_ATP-bd"/>
</dbReference>
<keyword evidence="2" id="KW-0813">Transport</keyword>
<dbReference type="PANTHER" id="PTHR42798">
    <property type="entry name" value="LIPOPROTEIN-RELEASING SYSTEM ATP-BINDING PROTEIN LOLD"/>
    <property type="match status" value="1"/>
</dbReference>
<proteinExistence type="inferred from homology"/>
<dbReference type="InterPro" id="IPR017911">
    <property type="entry name" value="MacB-like_ATP-bd"/>
</dbReference>
<dbReference type="Proteomes" id="UP000318521">
    <property type="component" value="Unassembled WGS sequence"/>
</dbReference>
<dbReference type="PROSITE" id="PS50893">
    <property type="entry name" value="ABC_TRANSPORTER_2"/>
    <property type="match status" value="1"/>
</dbReference>
<organism evidence="6 7">
    <name type="scientific">Alkalicoccobacillus porphyridii</name>
    <dbReference type="NCBI Taxonomy" id="2597270"/>
    <lineage>
        <taxon>Bacteria</taxon>
        <taxon>Bacillati</taxon>
        <taxon>Bacillota</taxon>
        <taxon>Bacilli</taxon>
        <taxon>Bacillales</taxon>
        <taxon>Bacillaceae</taxon>
        <taxon>Alkalicoccobacillus</taxon>
    </lineage>
</organism>
<evidence type="ECO:0000259" key="5">
    <source>
        <dbReference type="PROSITE" id="PS50893"/>
    </source>
</evidence>
<reference evidence="6 7" key="1">
    <citation type="submission" date="2019-07" db="EMBL/GenBank/DDBJ databases">
        <authorList>
            <person name="Park Y.J."/>
            <person name="Jeong S.E."/>
            <person name="Jung H.S."/>
        </authorList>
    </citation>
    <scope>NUCLEOTIDE SEQUENCE [LARGE SCALE GENOMIC DNA]</scope>
    <source>
        <strain evidence="7">P16(2019)</strain>
    </source>
</reference>
<dbReference type="RefSeq" id="WP_143847508.1">
    <property type="nucleotide sequence ID" value="NZ_VLXZ01000002.1"/>
</dbReference>
<feature type="domain" description="ABC transporter" evidence="5">
    <location>
        <begin position="11"/>
        <end position="250"/>
    </location>
</feature>
<evidence type="ECO:0000256" key="3">
    <source>
        <dbReference type="ARBA" id="ARBA00022741"/>
    </source>
</evidence>
<dbReference type="GO" id="GO:0098796">
    <property type="term" value="C:membrane protein complex"/>
    <property type="evidence" value="ECO:0007669"/>
    <property type="project" value="UniProtKB-ARBA"/>
</dbReference>
<protein>
    <submittedName>
        <fullName evidence="6">ABC transporter ATP-binding protein</fullName>
    </submittedName>
</protein>
<sequence length="259" mass="28548">MTNSTQLKTVLTAERVCKSYGSKGSAQQVLKGIDLKVMEGEFVGIMGPSGSGKTTLLNMLATIDRVTEGNILLHDLEISKMKDAKLSKVRRSHLGFIFQDYNLLDTLTVKENILLPISLTNVSKHQAEEEYNEITGILDIKDLADKYPSEISGGQKQRTSAARALIHSPSIVFADEPTGALDSKAASNLLENLTDINHKRQVTIVMVTHDPAASSYCSRVVFLKDGRIFSELYRGEKKRESFFKEILDMQAVLGGGIQE</sequence>
<evidence type="ECO:0000256" key="2">
    <source>
        <dbReference type="ARBA" id="ARBA00022448"/>
    </source>
</evidence>
<evidence type="ECO:0000256" key="4">
    <source>
        <dbReference type="ARBA" id="ARBA00022840"/>
    </source>
</evidence>
<dbReference type="FunFam" id="3.40.50.300:FF:000032">
    <property type="entry name" value="Export ABC transporter ATP-binding protein"/>
    <property type="match status" value="1"/>
</dbReference>
<dbReference type="Gene3D" id="3.40.50.300">
    <property type="entry name" value="P-loop containing nucleotide triphosphate hydrolases"/>
    <property type="match status" value="1"/>
</dbReference>
<dbReference type="AlphaFoldDB" id="A0A554A2E9"/>
<dbReference type="GO" id="GO:0022857">
    <property type="term" value="F:transmembrane transporter activity"/>
    <property type="evidence" value="ECO:0007669"/>
    <property type="project" value="UniProtKB-ARBA"/>
</dbReference>
<comment type="similarity">
    <text evidence="1">Belongs to the ABC transporter superfamily.</text>
</comment>